<evidence type="ECO:0000259" key="2">
    <source>
        <dbReference type="PROSITE" id="PS50104"/>
    </source>
</evidence>
<dbReference type="AlphaFoldDB" id="A0A2P5BBA8"/>
<protein>
    <submittedName>
        <fullName evidence="3">TIR domain containing protein</fullName>
    </submittedName>
</protein>
<dbReference type="InterPro" id="IPR000157">
    <property type="entry name" value="TIR_dom"/>
</dbReference>
<dbReference type="PANTHER" id="PTHR32009:SF159">
    <property type="entry name" value="TIR DOMAIN-CONTAINING PROTEIN"/>
    <property type="match status" value="1"/>
</dbReference>
<sequence length="218" mass="25020">MSFDLNQLSTPASASRKKYEVFISFRGEDTRKNFTTHLHTALLQEKIETYIDDRLVRGDEIWPSLEVAVEESQISVVIFSPNYASSSWCLDELVHVLDCKEKNNQIVIPVFYNVKTSDVRKQQGSYADAFVKLEERFNDKMIHKWRTALETTSNLSGYDASNTRNDIELIKTIVMDIIRKLNYSVPSSDHLKGLIGIENRIKELESLLFTGSSHARII</sequence>
<keyword evidence="4" id="KW-1185">Reference proteome</keyword>
<dbReference type="Pfam" id="PF01582">
    <property type="entry name" value="TIR"/>
    <property type="match status" value="1"/>
</dbReference>
<feature type="non-terminal residue" evidence="3">
    <location>
        <position position="218"/>
    </location>
</feature>
<dbReference type="InterPro" id="IPR035897">
    <property type="entry name" value="Toll_tir_struct_dom_sf"/>
</dbReference>
<reference evidence="4" key="1">
    <citation type="submission" date="2016-06" db="EMBL/GenBank/DDBJ databases">
        <title>Parallel loss of symbiosis genes in relatives of nitrogen-fixing non-legume Parasponia.</title>
        <authorList>
            <person name="Van Velzen R."/>
            <person name="Holmer R."/>
            <person name="Bu F."/>
            <person name="Rutten L."/>
            <person name="Van Zeijl A."/>
            <person name="Liu W."/>
            <person name="Santuari L."/>
            <person name="Cao Q."/>
            <person name="Sharma T."/>
            <person name="Shen D."/>
            <person name="Roswanjaya Y."/>
            <person name="Wardhani T."/>
            <person name="Kalhor M.S."/>
            <person name="Jansen J."/>
            <person name="Van den Hoogen J."/>
            <person name="Gungor B."/>
            <person name="Hartog M."/>
            <person name="Hontelez J."/>
            <person name="Verver J."/>
            <person name="Yang W.-C."/>
            <person name="Schijlen E."/>
            <person name="Repin R."/>
            <person name="Schilthuizen M."/>
            <person name="Schranz E."/>
            <person name="Heidstra R."/>
            <person name="Miyata K."/>
            <person name="Fedorova E."/>
            <person name="Kohlen W."/>
            <person name="Bisseling T."/>
            <person name="Smit S."/>
            <person name="Geurts R."/>
        </authorList>
    </citation>
    <scope>NUCLEOTIDE SEQUENCE [LARGE SCALE GENOMIC DNA]</scope>
    <source>
        <strain evidence="4">cv. RG33-2</strain>
    </source>
</reference>
<dbReference type="SUPFAM" id="SSF52200">
    <property type="entry name" value="Toll/Interleukin receptor TIR domain"/>
    <property type="match status" value="1"/>
</dbReference>
<gene>
    <name evidence="3" type="ORF">TorRG33x02_327030</name>
</gene>
<proteinExistence type="predicted"/>
<evidence type="ECO:0000313" key="4">
    <source>
        <dbReference type="Proteomes" id="UP000237000"/>
    </source>
</evidence>
<evidence type="ECO:0000256" key="1">
    <source>
        <dbReference type="ARBA" id="ARBA00023027"/>
    </source>
</evidence>
<dbReference type="GO" id="GO:0007165">
    <property type="term" value="P:signal transduction"/>
    <property type="evidence" value="ECO:0007669"/>
    <property type="project" value="InterPro"/>
</dbReference>
<dbReference type="STRING" id="63057.A0A2P5BBA8"/>
<dbReference type="OrthoDB" id="1905256at2759"/>
<dbReference type="PROSITE" id="PS50104">
    <property type="entry name" value="TIR"/>
    <property type="match status" value="1"/>
</dbReference>
<dbReference type="PANTHER" id="PTHR32009">
    <property type="entry name" value="TMV RESISTANCE PROTEIN N-LIKE"/>
    <property type="match status" value="1"/>
</dbReference>
<dbReference type="FunCoup" id="A0A2P5BBA8">
    <property type="interactions" value="13"/>
</dbReference>
<dbReference type="Gene3D" id="3.40.50.10140">
    <property type="entry name" value="Toll/interleukin-1 receptor homology (TIR) domain"/>
    <property type="match status" value="1"/>
</dbReference>
<dbReference type="InParanoid" id="A0A2P5BBA8"/>
<name>A0A2P5BBA8_TREOI</name>
<keyword evidence="1" id="KW-0520">NAD</keyword>
<accession>A0A2P5BBA8</accession>
<organism evidence="3 4">
    <name type="scientific">Trema orientale</name>
    <name type="common">Charcoal tree</name>
    <name type="synonym">Celtis orientalis</name>
    <dbReference type="NCBI Taxonomy" id="63057"/>
    <lineage>
        <taxon>Eukaryota</taxon>
        <taxon>Viridiplantae</taxon>
        <taxon>Streptophyta</taxon>
        <taxon>Embryophyta</taxon>
        <taxon>Tracheophyta</taxon>
        <taxon>Spermatophyta</taxon>
        <taxon>Magnoliopsida</taxon>
        <taxon>eudicotyledons</taxon>
        <taxon>Gunneridae</taxon>
        <taxon>Pentapetalae</taxon>
        <taxon>rosids</taxon>
        <taxon>fabids</taxon>
        <taxon>Rosales</taxon>
        <taxon>Cannabaceae</taxon>
        <taxon>Trema</taxon>
    </lineage>
</organism>
<dbReference type="FunFam" id="3.40.50.10140:FF:000007">
    <property type="entry name" value="Disease resistance protein (TIR-NBS-LRR class)"/>
    <property type="match status" value="1"/>
</dbReference>
<dbReference type="SMART" id="SM00255">
    <property type="entry name" value="TIR"/>
    <property type="match status" value="1"/>
</dbReference>
<evidence type="ECO:0000313" key="3">
    <source>
        <dbReference type="EMBL" id="PON46056.1"/>
    </source>
</evidence>
<feature type="domain" description="TIR" evidence="2">
    <location>
        <begin position="17"/>
        <end position="181"/>
    </location>
</feature>
<dbReference type="EMBL" id="JXTC01000561">
    <property type="protein sequence ID" value="PON46056.1"/>
    <property type="molecule type" value="Genomic_DNA"/>
</dbReference>
<comment type="caution">
    <text evidence="3">The sequence shown here is derived from an EMBL/GenBank/DDBJ whole genome shotgun (WGS) entry which is preliminary data.</text>
</comment>
<dbReference type="Proteomes" id="UP000237000">
    <property type="component" value="Unassembled WGS sequence"/>
</dbReference>